<evidence type="ECO:0000256" key="6">
    <source>
        <dbReference type="ARBA" id="ARBA00023136"/>
    </source>
</evidence>
<dbReference type="FunCoup" id="L9L9E7">
    <property type="interactions" value="20"/>
</dbReference>
<evidence type="ECO:0000256" key="15">
    <source>
        <dbReference type="ARBA" id="ARBA00049322"/>
    </source>
</evidence>
<protein>
    <recommendedName>
        <fullName evidence="20">Androgen-dependent TFPI-regulating protein</fullName>
    </recommendedName>
</protein>
<comment type="catalytic activity">
    <reaction evidence="12">
        <text>9-(9Z-octadecenoyloxy)-octadecanoate + H2O = 9-hydroxy-octadecanoate + (9Z)-octadecenoate + H(+)</text>
        <dbReference type="Rhea" id="RHEA:52048"/>
        <dbReference type="ChEBI" id="CHEBI:15377"/>
        <dbReference type="ChEBI" id="CHEBI:15378"/>
        <dbReference type="ChEBI" id="CHEBI:30823"/>
        <dbReference type="ChEBI" id="CHEBI:136282"/>
        <dbReference type="ChEBI" id="CHEBI:136286"/>
    </reaction>
    <physiologicalReaction direction="left-to-right" evidence="12">
        <dbReference type="Rhea" id="RHEA:52049"/>
    </physiologicalReaction>
</comment>
<dbReference type="InParanoid" id="L9L9E7"/>
<comment type="catalytic activity">
    <reaction evidence="11">
        <text>12-(9Z-octadecenoyloxy)-octadecanoate + H2O = 12-hydroxyoctadecanoate + (9Z)-octadecenoate + H(+)</text>
        <dbReference type="Rhea" id="RHEA:52060"/>
        <dbReference type="ChEBI" id="CHEBI:15377"/>
        <dbReference type="ChEBI" id="CHEBI:15378"/>
        <dbReference type="ChEBI" id="CHEBI:30823"/>
        <dbReference type="ChEBI" id="CHEBI:84201"/>
        <dbReference type="ChEBI" id="CHEBI:136302"/>
    </reaction>
    <physiologicalReaction direction="left-to-right" evidence="11">
        <dbReference type="Rhea" id="RHEA:52061"/>
    </physiologicalReaction>
</comment>
<evidence type="ECO:0000256" key="11">
    <source>
        <dbReference type="ARBA" id="ARBA00048701"/>
    </source>
</evidence>
<evidence type="ECO:0000256" key="8">
    <source>
        <dbReference type="ARBA" id="ARBA00047427"/>
    </source>
</evidence>
<evidence type="ECO:0000256" key="5">
    <source>
        <dbReference type="ARBA" id="ARBA00022989"/>
    </source>
</evidence>
<comment type="catalytic activity">
    <reaction evidence="9">
        <text>9-hexadecanoyloxy-octadecanoate + H2O = 9-hydroxy-octadecanoate + hexadecanoate + H(+)</text>
        <dbReference type="Rhea" id="RHEA:52052"/>
        <dbReference type="ChEBI" id="CHEBI:7896"/>
        <dbReference type="ChEBI" id="CHEBI:15377"/>
        <dbReference type="ChEBI" id="CHEBI:15378"/>
        <dbReference type="ChEBI" id="CHEBI:83670"/>
        <dbReference type="ChEBI" id="CHEBI:136286"/>
    </reaction>
    <physiologicalReaction direction="left-to-right" evidence="9">
        <dbReference type="Rhea" id="RHEA:52053"/>
    </physiologicalReaction>
</comment>
<reference evidence="19" key="2">
    <citation type="journal article" date="2013" name="Nat. Commun.">
        <title>Genome of the Chinese tree shrew.</title>
        <authorList>
            <person name="Fan Y."/>
            <person name="Huang Z.Y."/>
            <person name="Cao C.C."/>
            <person name="Chen C.S."/>
            <person name="Chen Y.X."/>
            <person name="Fan D.D."/>
            <person name="He J."/>
            <person name="Hou H.L."/>
            <person name="Hu L."/>
            <person name="Hu X.T."/>
            <person name="Jiang X.T."/>
            <person name="Lai R."/>
            <person name="Lang Y.S."/>
            <person name="Liang B."/>
            <person name="Liao S.G."/>
            <person name="Mu D."/>
            <person name="Ma Y.Y."/>
            <person name="Niu Y.Y."/>
            <person name="Sun X.Q."/>
            <person name="Xia J.Q."/>
            <person name="Xiao J."/>
            <person name="Xiong Z.Q."/>
            <person name="Xu L."/>
            <person name="Yang L."/>
            <person name="Zhang Y."/>
            <person name="Zhao W."/>
            <person name="Zhao X.D."/>
            <person name="Zheng Y.T."/>
            <person name="Zhou J.M."/>
            <person name="Zhu Y.B."/>
            <person name="Zhang G.J."/>
            <person name="Wang J."/>
            <person name="Yao Y.G."/>
        </authorList>
    </citation>
    <scope>NUCLEOTIDE SEQUENCE [LARGE SCALE GENOMIC DNA]</scope>
</reference>
<comment type="catalytic activity">
    <reaction evidence="7">
        <text>12-hexadecanoyloxy-octadecanoate + H2O = 12-hydroxyoctadecanoate + hexadecanoate + H(+)</text>
        <dbReference type="Rhea" id="RHEA:52056"/>
        <dbReference type="ChEBI" id="CHEBI:7896"/>
        <dbReference type="ChEBI" id="CHEBI:15377"/>
        <dbReference type="ChEBI" id="CHEBI:15378"/>
        <dbReference type="ChEBI" id="CHEBI:83677"/>
        <dbReference type="ChEBI" id="CHEBI:84201"/>
    </reaction>
    <physiologicalReaction direction="left-to-right" evidence="7">
        <dbReference type="Rhea" id="RHEA:52057"/>
    </physiologicalReaction>
</comment>
<evidence type="ECO:0000256" key="14">
    <source>
        <dbReference type="ARBA" id="ARBA00049296"/>
    </source>
</evidence>
<evidence type="ECO:0000256" key="10">
    <source>
        <dbReference type="ARBA" id="ARBA00048680"/>
    </source>
</evidence>
<evidence type="ECO:0000256" key="12">
    <source>
        <dbReference type="ARBA" id="ARBA00048800"/>
    </source>
</evidence>
<evidence type="ECO:0000256" key="13">
    <source>
        <dbReference type="ARBA" id="ARBA00049221"/>
    </source>
</evidence>
<keyword evidence="5 17" id="KW-1133">Transmembrane helix</keyword>
<comment type="catalytic activity">
    <reaction evidence="8">
        <text>13-octadecanoyloxy-octadecanoate + H2O = 13-hydroxy-octadecanoate + octadecanoate + H(+)</text>
        <dbReference type="Rhea" id="RHEA:52084"/>
        <dbReference type="ChEBI" id="CHEBI:15377"/>
        <dbReference type="ChEBI" id="CHEBI:15378"/>
        <dbReference type="ChEBI" id="CHEBI:25629"/>
        <dbReference type="ChEBI" id="CHEBI:136304"/>
        <dbReference type="ChEBI" id="CHEBI:136335"/>
    </reaction>
    <physiologicalReaction direction="left-to-right" evidence="8">
        <dbReference type="Rhea" id="RHEA:52085"/>
    </physiologicalReaction>
</comment>
<feature type="transmembrane region" description="Helical" evidence="17">
    <location>
        <begin position="7"/>
        <end position="27"/>
    </location>
</feature>
<dbReference type="Proteomes" id="UP000011518">
    <property type="component" value="Unassembled WGS sequence"/>
</dbReference>
<accession>L9L9E7</accession>
<dbReference type="GO" id="GO:0012505">
    <property type="term" value="C:endomembrane system"/>
    <property type="evidence" value="ECO:0007669"/>
    <property type="project" value="UniProtKB-SubCell"/>
</dbReference>
<feature type="transmembrane region" description="Helical" evidence="17">
    <location>
        <begin position="157"/>
        <end position="173"/>
    </location>
</feature>
<comment type="catalytic activity">
    <reaction evidence="13">
        <text>9-octadecanoyloxy-octadecanoate + H2O = 9-hydroxy-octadecanoate + octadecanoate + H(+)</text>
        <dbReference type="Rhea" id="RHEA:52096"/>
        <dbReference type="ChEBI" id="CHEBI:15377"/>
        <dbReference type="ChEBI" id="CHEBI:15378"/>
        <dbReference type="ChEBI" id="CHEBI:25629"/>
        <dbReference type="ChEBI" id="CHEBI:136286"/>
        <dbReference type="ChEBI" id="CHEBI:136373"/>
    </reaction>
    <physiologicalReaction direction="left-to-right" evidence="13">
        <dbReference type="Rhea" id="RHEA:52097"/>
    </physiologicalReaction>
</comment>
<dbReference type="PANTHER" id="PTHR10989:SF17">
    <property type="entry name" value="ANDROGEN-DEPENDENT TFPI-REGULATING PROTEIN"/>
    <property type="match status" value="1"/>
</dbReference>
<dbReference type="GO" id="GO:0016020">
    <property type="term" value="C:membrane"/>
    <property type="evidence" value="ECO:0007669"/>
    <property type="project" value="InterPro"/>
</dbReference>
<evidence type="ECO:0000256" key="16">
    <source>
        <dbReference type="ARBA" id="ARBA00049428"/>
    </source>
</evidence>
<keyword evidence="6 17" id="KW-0472">Membrane</keyword>
<keyword evidence="4 17" id="KW-0812">Transmembrane</keyword>
<dbReference type="eggNOG" id="KOG3989">
    <property type="taxonomic scope" value="Eukaryota"/>
</dbReference>
<comment type="catalytic activity">
    <reaction evidence="16">
        <text>12-(9Z-hexadecenoyloxy)-octadecanoate + H2O = 12-hydroxyoctadecanoate + (9Z)-hexadecenoate + H(+)</text>
        <dbReference type="Rhea" id="RHEA:52072"/>
        <dbReference type="ChEBI" id="CHEBI:15377"/>
        <dbReference type="ChEBI" id="CHEBI:15378"/>
        <dbReference type="ChEBI" id="CHEBI:32372"/>
        <dbReference type="ChEBI" id="CHEBI:84201"/>
        <dbReference type="ChEBI" id="CHEBI:136312"/>
    </reaction>
    <physiologicalReaction direction="left-to-right" evidence="16">
        <dbReference type="Rhea" id="RHEA:52073"/>
    </physiologicalReaction>
</comment>
<evidence type="ECO:0000256" key="17">
    <source>
        <dbReference type="SAM" id="Phobius"/>
    </source>
</evidence>
<feature type="transmembrane region" description="Helical" evidence="17">
    <location>
        <begin position="126"/>
        <end position="145"/>
    </location>
</feature>
<dbReference type="Pfam" id="PF04750">
    <property type="entry name" value="Far-17a_AIG1"/>
    <property type="match status" value="1"/>
</dbReference>
<dbReference type="AlphaFoldDB" id="L9L9E7"/>
<sequence>AVMKISICIYHFLVLSWYIFLNCHVPQLGIEKEDLKFTLKGGHRKYLTLLNLLLQAIFFGVACLDDVLKIIKGKKDIKFLTAFRDLLFTTLAFPISTFVFSAFWGLFLYNRDLIYPKILDGILPMWANHAMHTLIFPLSLAEVFLTPHRYPSRKTGFTILGISGLAYIIRILWLHSETGQWVYPVFEKLSPVVLMAFFCLSYVFSAGLYLLGEKLSHWKWGQYISL</sequence>
<keyword evidence="19" id="KW-1185">Reference proteome</keyword>
<evidence type="ECO:0000313" key="18">
    <source>
        <dbReference type="EMBL" id="ELW71735.1"/>
    </source>
</evidence>
<evidence type="ECO:0000256" key="7">
    <source>
        <dbReference type="ARBA" id="ARBA00047368"/>
    </source>
</evidence>
<dbReference type="STRING" id="246437.L9L9E7"/>
<feature type="transmembrane region" description="Helical" evidence="17">
    <location>
        <begin position="86"/>
        <end position="106"/>
    </location>
</feature>
<feature type="non-terminal residue" evidence="18">
    <location>
        <position position="1"/>
    </location>
</feature>
<dbReference type="InterPro" id="IPR006838">
    <property type="entry name" value="ADTRP_AIG1"/>
</dbReference>
<evidence type="ECO:0000256" key="9">
    <source>
        <dbReference type="ARBA" id="ARBA00047863"/>
    </source>
</evidence>
<feature type="transmembrane region" description="Helical" evidence="17">
    <location>
        <begin position="47"/>
        <end position="65"/>
    </location>
</feature>
<comment type="subcellular location">
    <subcellularLocation>
        <location evidence="2">Endomembrane system</location>
        <topology evidence="2">Multi-pass membrane protein</topology>
    </subcellularLocation>
</comment>
<comment type="catalytic activity">
    <reaction evidence="1">
        <text>9-(9Z-hexadecenoyloxy)-octadecanoate + H2O = (9Z)-hexadecenoate + 9-hydroxy-octadecanoate + H(+)</text>
        <dbReference type="Rhea" id="RHEA:52068"/>
        <dbReference type="ChEBI" id="CHEBI:15377"/>
        <dbReference type="ChEBI" id="CHEBI:15378"/>
        <dbReference type="ChEBI" id="CHEBI:32372"/>
        <dbReference type="ChEBI" id="CHEBI:136286"/>
        <dbReference type="ChEBI" id="CHEBI:136309"/>
    </reaction>
    <physiologicalReaction direction="left-to-right" evidence="1">
        <dbReference type="Rhea" id="RHEA:52069"/>
    </physiologicalReaction>
</comment>
<evidence type="ECO:0000313" key="19">
    <source>
        <dbReference type="Proteomes" id="UP000011518"/>
    </source>
</evidence>
<feature type="transmembrane region" description="Helical" evidence="17">
    <location>
        <begin position="193"/>
        <end position="212"/>
    </location>
</feature>
<evidence type="ECO:0000256" key="1">
    <source>
        <dbReference type="ARBA" id="ARBA00000923"/>
    </source>
</evidence>
<reference evidence="19" key="1">
    <citation type="submission" date="2012-07" db="EMBL/GenBank/DDBJ databases">
        <title>Genome of the Chinese tree shrew, a rising model animal genetically related to primates.</title>
        <authorList>
            <person name="Zhang G."/>
            <person name="Fan Y."/>
            <person name="Yao Y."/>
            <person name="Huang Z."/>
        </authorList>
    </citation>
    <scope>NUCLEOTIDE SEQUENCE [LARGE SCALE GENOMIC DNA]</scope>
</reference>
<comment type="catalytic activity">
    <reaction evidence="14">
        <text>13-(9Z-octadecenoyloxy)-octadecanoate + H2O = 13-hydroxy-octadecanoate + (9Z)-octadecenoate + H(+)</text>
        <dbReference type="Rhea" id="RHEA:52064"/>
        <dbReference type="ChEBI" id="CHEBI:15377"/>
        <dbReference type="ChEBI" id="CHEBI:15378"/>
        <dbReference type="ChEBI" id="CHEBI:30823"/>
        <dbReference type="ChEBI" id="CHEBI:136303"/>
        <dbReference type="ChEBI" id="CHEBI:136304"/>
    </reaction>
    <physiologicalReaction direction="left-to-right" evidence="14">
        <dbReference type="Rhea" id="RHEA:52065"/>
    </physiologicalReaction>
</comment>
<proteinExistence type="inferred from homology"/>
<evidence type="ECO:0000256" key="3">
    <source>
        <dbReference type="ARBA" id="ARBA00009300"/>
    </source>
</evidence>
<comment type="catalytic activity">
    <reaction evidence="15">
        <text>13-(9Z-hexadecenoyloxy)-octadecanoate + H2O = 13-hydroxy-octadecanoate + (9Z)-hexadecenoate + H(+)</text>
        <dbReference type="Rhea" id="RHEA:52076"/>
        <dbReference type="ChEBI" id="CHEBI:15377"/>
        <dbReference type="ChEBI" id="CHEBI:15378"/>
        <dbReference type="ChEBI" id="CHEBI:32372"/>
        <dbReference type="ChEBI" id="CHEBI:136304"/>
        <dbReference type="ChEBI" id="CHEBI:136315"/>
    </reaction>
    <physiologicalReaction direction="left-to-right" evidence="15">
        <dbReference type="Rhea" id="RHEA:52077"/>
    </physiologicalReaction>
</comment>
<gene>
    <name evidence="18" type="ORF">TREES_T100000128</name>
</gene>
<dbReference type="PANTHER" id="PTHR10989">
    <property type="entry name" value="ANDROGEN-INDUCED PROTEIN 1-RELATED"/>
    <property type="match status" value="1"/>
</dbReference>
<evidence type="ECO:0000256" key="2">
    <source>
        <dbReference type="ARBA" id="ARBA00004127"/>
    </source>
</evidence>
<comment type="catalytic activity">
    <reaction evidence="10">
        <text>12-octadecanoyloxy-octadecanoate + H2O = 12-hydroxyoctadecanoate + octadecanoate + H(+)</text>
        <dbReference type="Rhea" id="RHEA:52080"/>
        <dbReference type="ChEBI" id="CHEBI:15377"/>
        <dbReference type="ChEBI" id="CHEBI:15378"/>
        <dbReference type="ChEBI" id="CHEBI:25629"/>
        <dbReference type="ChEBI" id="CHEBI:84201"/>
        <dbReference type="ChEBI" id="CHEBI:136330"/>
    </reaction>
    <physiologicalReaction direction="left-to-right" evidence="10">
        <dbReference type="Rhea" id="RHEA:52081"/>
    </physiologicalReaction>
</comment>
<name>L9L9E7_TUPCH</name>
<organism evidence="18 19">
    <name type="scientific">Tupaia chinensis</name>
    <name type="common">Chinese tree shrew</name>
    <name type="synonym">Tupaia belangeri chinensis</name>
    <dbReference type="NCBI Taxonomy" id="246437"/>
    <lineage>
        <taxon>Eukaryota</taxon>
        <taxon>Metazoa</taxon>
        <taxon>Chordata</taxon>
        <taxon>Craniata</taxon>
        <taxon>Vertebrata</taxon>
        <taxon>Euteleostomi</taxon>
        <taxon>Mammalia</taxon>
        <taxon>Eutheria</taxon>
        <taxon>Euarchontoglires</taxon>
        <taxon>Scandentia</taxon>
        <taxon>Tupaiidae</taxon>
        <taxon>Tupaia</taxon>
    </lineage>
</organism>
<comment type="similarity">
    <text evidence="3">Belongs to the AIG1 family.</text>
</comment>
<dbReference type="EMBL" id="KB320453">
    <property type="protein sequence ID" value="ELW71735.1"/>
    <property type="molecule type" value="Genomic_DNA"/>
</dbReference>
<evidence type="ECO:0000256" key="4">
    <source>
        <dbReference type="ARBA" id="ARBA00022692"/>
    </source>
</evidence>
<evidence type="ECO:0008006" key="20">
    <source>
        <dbReference type="Google" id="ProtNLM"/>
    </source>
</evidence>